<dbReference type="GO" id="GO:0016705">
    <property type="term" value="F:oxidoreductase activity, acting on paired donors, with incorporation or reduction of molecular oxygen"/>
    <property type="evidence" value="ECO:0007669"/>
    <property type="project" value="InterPro"/>
</dbReference>
<dbReference type="InterPro" id="IPR017972">
    <property type="entry name" value="Cyt_P450_CS"/>
</dbReference>
<dbReference type="GO" id="GO:0009403">
    <property type="term" value="P:toxin biosynthetic process"/>
    <property type="evidence" value="ECO:0007669"/>
    <property type="project" value="UniProtKB-ARBA"/>
</dbReference>
<keyword evidence="10 13" id="KW-0503">Monooxygenase</keyword>
<evidence type="ECO:0000256" key="6">
    <source>
        <dbReference type="ARBA" id="ARBA00022723"/>
    </source>
</evidence>
<proteinExistence type="inferred from homology"/>
<dbReference type="GO" id="GO:0016020">
    <property type="term" value="C:membrane"/>
    <property type="evidence" value="ECO:0007669"/>
    <property type="project" value="UniProtKB-SubCell"/>
</dbReference>
<keyword evidence="8 13" id="KW-0560">Oxidoreductase</keyword>
<dbReference type="GO" id="GO:0005506">
    <property type="term" value="F:iron ion binding"/>
    <property type="evidence" value="ECO:0007669"/>
    <property type="project" value="InterPro"/>
</dbReference>
<dbReference type="PROSITE" id="PS00086">
    <property type="entry name" value="CYTOCHROME_P450"/>
    <property type="match status" value="1"/>
</dbReference>
<organism evidence="14 15">
    <name type="scientific">Lepidopterella palustris CBS 459.81</name>
    <dbReference type="NCBI Taxonomy" id="1314670"/>
    <lineage>
        <taxon>Eukaryota</taxon>
        <taxon>Fungi</taxon>
        <taxon>Dikarya</taxon>
        <taxon>Ascomycota</taxon>
        <taxon>Pezizomycotina</taxon>
        <taxon>Dothideomycetes</taxon>
        <taxon>Pleosporomycetidae</taxon>
        <taxon>Mytilinidiales</taxon>
        <taxon>Argynnaceae</taxon>
        <taxon>Lepidopterella</taxon>
    </lineage>
</organism>
<dbReference type="AlphaFoldDB" id="A0A8E2DXF4"/>
<dbReference type="FunFam" id="1.10.630.10:FF:000047">
    <property type="entry name" value="Cytochrome P450 monooxygenase"/>
    <property type="match status" value="1"/>
</dbReference>
<dbReference type="InterPro" id="IPR036396">
    <property type="entry name" value="Cyt_P450_sf"/>
</dbReference>
<dbReference type="GO" id="GO:0004497">
    <property type="term" value="F:monooxygenase activity"/>
    <property type="evidence" value="ECO:0007669"/>
    <property type="project" value="UniProtKB-KW"/>
</dbReference>
<protein>
    <submittedName>
        <fullName evidence="14">Cytochrome P450</fullName>
    </submittedName>
</protein>
<dbReference type="InterPro" id="IPR050121">
    <property type="entry name" value="Cytochrome_P450_monoxygenase"/>
</dbReference>
<name>A0A8E2DXF4_9PEZI</name>
<dbReference type="EMBL" id="KV745726">
    <property type="protein sequence ID" value="OCK73561.1"/>
    <property type="molecule type" value="Genomic_DNA"/>
</dbReference>
<dbReference type="CDD" id="cd11058">
    <property type="entry name" value="CYP60B-like"/>
    <property type="match status" value="1"/>
</dbReference>
<reference evidence="14 15" key="1">
    <citation type="journal article" date="2016" name="Nat. Commun.">
        <title>Ectomycorrhizal ecology is imprinted in the genome of the dominant symbiotic fungus Cenococcum geophilum.</title>
        <authorList>
            <consortium name="DOE Joint Genome Institute"/>
            <person name="Peter M."/>
            <person name="Kohler A."/>
            <person name="Ohm R.A."/>
            <person name="Kuo A."/>
            <person name="Krutzmann J."/>
            <person name="Morin E."/>
            <person name="Arend M."/>
            <person name="Barry K.W."/>
            <person name="Binder M."/>
            <person name="Choi C."/>
            <person name="Clum A."/>
            <person name="Copeland A."/>
            <person name="Grisel N."/>
            <person name="Haridas S."/>
            <person name="Kipfer T."/>
            <person name="LaButti K."/>
            <person name="Lindquist E."/>
            <person name="Lipzen A."/>
            <person name="Maire R."/>
            <person name="Meier B."/>
            <person name="Mihaltcheva S."/>
            <person name="Molinier V."/>
            <person name="Murat C."/>
            <person name="Poggeler S."/>
            <person name="Quandt C.A."/>
            <person name="Sperisen C."/>
            <person name="Tritt A."/>
            <person name="Tisserant E."/>
            <person name="Crous P.W."/>
            <person name="Henrissat B."/>
            <person name="Nehls U."/>
            <person name="Egli S."/>
            <person name="Spatafora J.W."/>
            <person name="Grigoriev I.V."/>
            <person name="Martin F.M."/>
        </authorList>
    </citation>
    <scope>NUCLEOTIDE SEQUENCE [LARGE SCALE GENOMIC DNA]</scope>
    <source>
        <strain evidence="14 15">CBS 459.81</strain>
    </source>
</reference>
<accession>A0A8E2DXF4</accession>
<evidence type="ECO:0000256" key="12">
    <source>
        <dbReference type="PIRSR" id="PIRSR602401-1"/>
    </source>
</evidence>
<evidence type="ECO:0000256" key="8">
    <source>
        <dbReference type="ARBA" id="ARBA00023002"/>
    </source>
</evidence>
<dbReference type="SUPFAM" id="SSF48264">
    <property type="entry name" value="Cytochrome P450"/>
    <property type="match status" value="1"/>
</dbReference>
<keyword evidence="11" id="KW-0472">Membrane</keyword>
<comment type="cofactor">
    <cofactor evidence="1 12">
        <name>heme</name>
        <dbReference type="ChEBI" id="CHEBI:30413"/>
    </cofactor>
</comment>
<evidence type="ECO:0000256" key="3">
    <source>
        <dbReference type="ARBA" id="ARBA00010617"/>
    </source>
</evidence>
<evidence type="ECO:0000256" key="2">
    <source>
        <dbReference type="ARBA" id="ARBA00004167"/>
    </source>
</evidence>
<evidence type="ECO:0000256" key="1">
    <source>
        <dbReference type="ARBA" id="ARBA00001971"/>
    </source>
</evidence>
<sequence length="483" mass="54997">MTTLFRVRKSKWVYNVYLHPLSKYPGPKFAAASRLPLAWALVTGNNIRWTTHLHDVYGHVVRVAPNEISYTDGQGWKDIYGHRIGAKSSMTKHPGFYSSAVNGAHSIVTAPDDADHARGRRVFSNAFSDKALREQEPLFRKYVNLLIHKLRLKLQDDPNKPINIVNMYNFTTFDVLGDLTFGEPLQLLETSEYTPWVALIFDSIKAATIFSTLRRFPIFENLMKALLPKSLRQKRREHFEYASDRVKRRLAQDTKRPDIWTLVLRQVEGKGLSDEEMHANAAVFMIAGTETTATLLSGLTYFLLKNPSTMAKLVTEIRGAFAADEDITIEALARLEYLTACCEEALRMYPPVPAGMPRVVSSEGAIICGNFVPGGTTVYVSIFATNHSEANFKHHNSFIPERWTGDERFASDNKFAFQPFSYGPRNCIGKNMAYHEMRLILSKVLWNFNLTLFSEMDDWAHQDVFTLWQKHPLMVKLTPVRGP</sequence>
<gene>
    <name evidence="14" type="ORF">K432DRAFT_473157</name>
</gene>
<evidence type="ECO:0000256" key="4">
    <source>
        <dbReference type="ARBA" id="ARBA00022617"/>
    </source>
</evidence>
<keyword evidence="7" id="KW-1133">Transmembrane helix</keyword>
<comment type="subcellular location">
    <subcellularLocation>
        <location evidence="2">Membrane</location>
        <topology evidence="2">Single-pass membrane protein</topology>
    </subcellularLocation>
</comment>
<evidence type="ECO:0000313" key="14">
    <source>
        <dbReference type="EMBL" id="OCK73561.1"/>
    </source>
</evidence>
<dbReference type="GO" id="GO:0020037">
    <property type="term" value="F:heme binding"/>
    <property type="evidence" value="ECO:0007669"/>
    <property type="project" value="InterPro"/>
</dbReference>
<comment type="similarity">
    <text evidence="3 13">Belongs to the cytochrome P450 family.</text>
</comment>
<keyword evidence="4 12" id="KW-0349">Heme</keyword>
<dbReference type="InterPro" id="IPR002401">
    <property type="entry name" value="Cyt_P450_E_grp-I"/>
</dbReference>
<keyword evidence="6 12" id="KW-0479">Metal-binding</keyword>
<keyword evidence="9 12" id="KW-0408">Iron</keyword>
<dbReference type="PRINTS" id="PR00385">
    <property type="entry name" value="P450"/>
</dbReference>
<dbReference type="PANTHER" id="PTHR24305">
    <property type="entry name" value="CYTOCHROME P450"/>
    <property type="match status" value="1"/>
</dbReference>
<dbReference type="PANTHER" id="PTHR24305:SF210">
    <property type="entry name" value="CYTOCHROME P450 MONOOXYGENASE ASQL-RELATED"/>
    <property type="match status" value="1"/>
</dbReference>
<evidence type="ECO:0000256" key="11">
    <source>
        <dbReference type="ARBA" id="ARBA00023136"/>
    </source>
</evidence>
<dbReference type="InterPro" id="IPR001128">
    <property type="entry name" value="Cyt_P450"/>
</dbReference>
<evidence type="ECO:0000256" key="5">
    <source>
        <dbReference type="ARBA" id="ARBA00022692"/>
    </source>
</evidence>
<dbReference type="PRINTS" id="PR00463">
    <property type="entry name" value="EP450I"/>
</dbReference>
<feature type="binding site" description="axial binding residue" evidence="12">
    <location>
        <position position="427"/>
    </location>
    <ligand>
        <name>heme</name>
        <dbReference type="ChEBI" id="CHEBI:30413"/>
    </ligand>
    <ligandPart>
        <name>Fe</name>
        <dbReference type="ChEBI" id="CHEBI:18248"/>
    </ligandPart>
</feature>
<evidence type="ECO:0000313" key="15">
    <source>
        <dbReference type="Proteomes" id="UP000250266"/>
    </source>
</evidence>
<dbReference type="OrthoDB" id="1470350at2759"/>
<keyword evidence="15" id="KW-1185">Reference proteome</keyword>
<evidence type="ECO:0000256" key="7">
    <source>
        <dbReference type="ARBA" id="ARBA00022989"/>
    </source>
</evidence>
<dbReference type="Proteomes" id="UP000250266">
    <property type="component" value="Unassembled WGS sequence"/>
</dbReference>
<evidence type="ECO:0000256" key="9">
    <source>
        <dbReference type="ARBA" id="ARBA00023004"/>
    </source>
</evidence>
<dbReference type="Pfam" id="PF00067">
    <property type="entry name" value="p450"/>
    <property type="match status" value="1"/>
</dbReference>
<dbReference type="Gene3D" id="1.10.630.10">
    <property type="entry name" value="Cytochrome P450"/>
    <property type="match status" value="1"/>
</dbReference>
<keyword evidence="5" id="KW-0812">Transmembrane</keyword>
<evidence type="ECO:0000256" key="10">
    <source>
        <dbReference type="ARBA" id="ARBA00023033"/>
    </source>
</evidence>
<evidence type="ECO:0000256" key="13">
    <source>
        <dbReference type="RuleBase" id="RU000461"/>
    </source>
</evidence>